<dbReference type="Gene3D" id="2.140.10.10">
    <property type="entry name" value="Quinoprotein alcohol dehydrogenase-like superfamily"/>
    <property type="match status" value="1"/>
</dbReference>
<reference evidence="3 4" key="1">
    <citation type="submission" date="2022-11" db="EMBL/GenBank/DDBJ databases">
        <authorList>
            <person name="Caiyu Z."/>
        </authorList>
    </citation>
    <scope>NUCLEOTIDE SEQUENCE [LARGE SCALE GENOMIC DNA]</scope>
    <source>
        <strain evidence="3 4">YR-4</strain>
    </source>
</reference>
<gene>
    <name evidence="3" type="ORF">OUY18_09350</name>
</gene>
<accession>A0ABT4BVV2</accession>
<organism evidence="3 4">
    <name type="scientific">Caproiciproducens galactitolivorans</name>
    <dbReference type="NCBI Taxonomy" id="642589"/>
    <lineage>
        <taxon>Bacteria</taxon>
        <taxon>Bacillati</taxon>
        <taxon>Bacillota</taxon>
        <taxon>Clostridia</taxon>
        <taxon>Eubacteriales</taxon>
        <taxon>Acutalibacteraceae</taxon>
        <taxon>Caproiciproducens</taxon>
    </lineage>
</organism>
<dbReference type="RefSeq" id="WP_268058508.1">
    <property type="nucleotide sequence ID" value="NZ_JAPOHA010000008.1"/>
</dbReference>
<feature type="chain" id="PRO_5046156336" evidence="1">
    <location>
        <begin position="26"/>
        <end position="486"/>
    </location>
</feature>
<dbReference type="PANTHER" id="PTHR34512">
    <property type="entry name" value="CELL SURFACE PROTEIN"/>
    <property type="match status" value="1"/>
</dbReference>
<dbReference type="PANTHER" id="PTHR34512:SF30">
    <property type="entry name" value="OUTER MEMBRANE PROTEIN ASSEMBLY FACTOR BAMB"/>
    <property type="match status" value="1"/>
</dbReference>
<evidence type="ECO:0000256" key="1">
    <source>
        <dbReference type="SAM" id="SignalP"/>
    </source>
</evidence>
<proteinExistence type="predicted"/>
<dbReference type="EMBL" id="JAPOHA010000008">
    <property type="protein sequence ID" value="MCY1714460.1"/>
    <property type="molecule type" value="Genomic_DNA"/>
</dbReference>
<evidence type="ECO:0000313" key="3">
    <source>
        <dbReference type="EMBL" id="MCY1714460.1"/>
    </source>
</evidence>
<comment type="caution">
    <text evidence="3">The sequence shown here is derived from an EMBL/GenBank/DDBJ whole genome shotgun (WGS) entry which is preliminary data.</text>
</comment>
<feature type="domain" description="Pyrrolo-quinoline quinone repeat" evidence="2">
    <location>
        <begin position="200"/>
        <end position="323"/>
    </location>
</feature>
<protein>
    <submittedName>
        <fullName evidence="3">PQQ-binding-like beta-propeller repeat protein</fullName>
    </submittedName>
</protein>
<name>A0ABT4BVV2_9FIRM</name>
<keyword evidence="1" id="KW-0732">Signal</keyword>
<keyword evidence="4" id="KW-1185">Reference proteome</keyword>
<evidence type="ECO:0000259" key="2">
    <source>
        <dbReference type="Pfam" id="PF13360"/>
    </source>
</evidence>
<sequence>MKAKRILSALCAITLVLSVSVCASAESIKDWPQFLGSPQTPGITAAQTPVNASAAKLLWSAKHTVTGEYNGTKMENNACGTPIAVGGYLYLTLSGGTLLELDAASGKTVASAPCKDIPPYNSKIASGDGKIFVPQQTSEGVRISAFDQNSLALLWQSEAIAYGSAAQQIASPITYYDHQIYFGTYTQDPKTYAYTTGVYACLSAASGKTVWKHENAAAGYYWNGGAVTGSAIAVSDTAGTISSYRLTDGSPVGTASAGGPVNSTLCYADGRIYASVKSGYVYSVKADANGQITANSAQKSANLGSSITSSPVVYNGRLYVAGGGYGSTAPFSVLNAADLKTIYQIKEIQSQSSPLVTTAYAAEANKNQVLIYVAKYGTIDQNYTFSKDSSCVYVLTDREGQTKPSYETLFTPSVPQSCSQSLTCSGDGTLFYFNDSGNLYAIGKRAVLPSPKTGDDSSVRIASVILLSAALVFTLQVKRTGIGANR</sequence>
<dbReference type="Gene3D" id="2.130.10.10">
    <property type="entry name" value="YVTN repeat-like/Quinoprotein amine dehydrogenase"/>
    <property type="match status" value="1"/>
</dbReference>
<dbReference type="InterPro" id="IPR002372">
    <property type="entry name" value="PQQ_rpt_dom"/>
</dbReference>
<feature type="signal peptide" evidence="1">
    <location>
        <begin position="1"/>
        <end position="25"/>
    </location>
</feature>
<dbReference type="Proteomes" id="UP001082703">
    <property type="component" value="Unassembled WGS sequence"/>
</dbReference>
<dbReference type="SUPFAM" id="SSF50998">
    <property type="entry name" value="Quinoprotein alcohol dehydrogenase-like"/>
    <property type="match status" value="1"/>
</dbReference>
<dbReference type="InterPro" id="IPR011047">
    <property type="entry name" value="Quinoprotein_ADH-like_sf"/>
</dbReference>
<dbReference type="InterPro" id="IPR015943">
    <property type="entry name" value="WD40/YVTN_repeat-like_dom_sf"/>
</dbReference>
<evidence type="ECO:0000313" key="4">
    <source>
        <dbReference type="Proteomes" id="UP001082703"/>
    </source>
</evidence>
<dbReference type="Pfam" id="PF13360">
    <property type="entry name" value="PQQ_2"/>
    <property type="match status" value="1"/>
</dbReference>